<dbReference type="eggNOG" id="COG5002">
    <property type="taxonomic scope" value="Bacteria"/>
</dbReference>
<proteinExistence type="predicted"/>
<dbReference type="GO" id="GO:0005886">
    <property type="term" value="C:plasma membrane"/>
    <property type="evidence" value="ECO:0007669"/>
    <property type="project" value="TreeGrafter"/>
</dbReference>
<dbReference type="GO" id="GO:0004721">
    <property type="term" value="F:phosphoprotein phosphatase activity"/>
    <property type="evidence" value="ECO:0007669"/>
    <property type="project" value="TreeGrafter"/>
</dbReference>
<sequence length="392" mass="43862">MDGKYTRLKLKMLLLVVLGTLIAGGVGIFLLEVVVDGVLQDPFARFFLWAATTLFGQSPEGAAELYQRYIRNNKQEILTLGTMLLMLIAFYLAMGRFTRWLDDIRSATRRLVEAQAEPVELPRELAPIQEDLNAIQRQLRAREAAARESEQRKGDLVAFLAHDLKTPLTSVVGYLTLLRDDPGLDAAQRAKFTGIALDKARRLEELLGEFFDITRMDLDSGPGERQPIQLSMLLEQLADEFYPLFAEKQLRCTVEIQHHLVVLGDPDKLARVFDNVLRNAVSYSTPGGRVDIQAKTVGRQAEITIRNEGLEIPEGELANIFQKFYRLDAARSSRTGGAGLGLAIAKEIVESHGGNIRCESNGRLTSFVISLPLYKEVRHVFKRNRAGLSEPK</sequence>
<evidence type="ECO:0000256" key="2">
    <source>
        <dbReference type="ARBA" id="ARBA00004370"/>
    </source>
</evidence>
<keyword evidence="12 13" id="KW-0472">Membrane</keyword>
<protein>
    <recommendedName>
        <fullName evidence="3">histidine kinase</fullName>
        <ecNumber evidence="3">2.7.13.3</ecNumber>
    </recommendedName>
</protein>
<evidence type="ECO:0000256" key="6">
    <source>
        <dbReference type="ARBA" id="ARBA00022692"/>
    </source>
</evidence>
<organism evidence="15 16">
    <name type="scientific">Flavonifractor plautii 1_3_50AFAA</name>
    <dbReference type="NCBI Taxonomy" id="742738"/>
    <lineage>
        <taxon>Bacteria</taxon>
        <taxon>Bacillati</taxon>
        <taxon>Bacillota</taxon>
        <taxon>Clostridia</taxon>
        <taxon>Eubacteriales</taxon>
        <taxon>Oscillospiraceae</taxon>
        <taxon>Flavonifractor</taxon>
    </lineage>
</organism>
<dbReference type="SUPFAM" id="SSF47384">
    <property type="entry name" value="Homodimeric domain of signal transducing histidine kinase"/>
    <property type="match status" value="1"/>
</dbReference>
<dbReference type="InterPro" id="IPR004358">
    <property type="entry name" value="Sig_transdc_His_kin-like_C"/>
</dbReference>
<accession>A0A096DHY5</accession>
<dbReference type="Gene3D" id="3.30.565.10">
    <property type="entry name" value="Histidine kinase-like ATPase, C-terminal domain"/>
    <property type="match status" value="1"/>
</dbReference>
<dbReference type="GO" id="GO:0000155">
    <property type="term" value="F:phosphorelay sensor kinase activity"/>
    <property type="evidence" value="ECO:0007669"/>
    <property type="project" value="InterPro"/>
</dbReference>
<evidence type="ECO:0000256" key="10">
    <source>
        <dbReference type="ARBA" id="ARBA00022989"/>
    </source>
</evidence>
<dbReference type="EC" id="2.7.13.3" evidence="3"/>
<dbReference type="PRINTS" id="PR00344">
    <property type="entry name" value="BCTRLSENSOR"/>
</dbReference>
<feature type="transmembrane region" description="Helical" evidence="13">
    <location>
        <begin position="77"/>
        <end position="94"/>
    </location>
</feature>
<evidence type="ECO:0000256" key="7">
    <source>
        <dbReference type="ARBA" id="ARBA00022741"/>
    </source>
</evidence>
<keyword evidence="10 13" id="KW-1133">Transmembrane helix</keyword>
<reference evidence="15 16" key="1">
    <citation type="submission" date="2011-08" db="EMBL/GenBank/DDBJ databases">
        <title>The Genome Sequence of Clostridium orbiscindens 1_3_50AFAA.</title>
        <authorList>
            <consortium name="The Broad Institute Genome Sequencing Platform"/>
            <person name="Earl A."/>
            <person name="Ward D."/>
            <person name="Feldgarden M."/>
            <person name="Gevers D."/>
            <person name="Daigneault M."/>
            <person name="Strauss J."/>
            <person name="Allen-Vercoe E."/>
            <person name="Young S.K."/>
            <person name="Zeng Q."/>
            <person name="Gargeya S."/>
            <person name="Fitzgerald M."/>
            <person name="Haas B."/>
            <person name="Abouelleil A."/>
            <person name="Alvarado L."/>
            <person name="Arachchi H.M."/>
            <person name="Berlin A."/>
            <person name="Brown A."/>
            <person name="Chapman S.B."/>
            <person name="Chen Z."/>
            <person name="Dunbar C."/>
            <person name="Freedman E."/>
            <person name="Gearin G."/>
            <person name="Gellesch M."/>
            <person name="Goldberg J."/>
            <person name="Griggs A."/>
            <person name="Gujja S."/>
            <person name="Heiman D."/>
            <person name="Howarth C."/>
            <person name="Larson L."/>
            <person name="Lui A."/>
            <person name="MacDonald P.J.P."/>
            <person name="Montmayeur A."/>
            <person name="Murphy C."/>
            <person name="Neiman D."/>
            <person name="Pearson M."/>
            <person name="Priest M."/>
            <person name="Roberts A."/>
            <person name="Saif S."/>
            <person name="Shea T."/>
            <person name="Shenoy N."/>
            <person name="Sisk P."/>
            <person name="Stolte C."/>
            <person name="Sykes S."/>
            <person name="Wortman J."/>
            <person name="Nusbaum C."/>
            <person name="Birren B."/>
        </authorList>
    </citation>
    <scope>NUCLEOTIDE SEQUENCE [LARGE SCALE GENOMIC DNA]</scope>
    <source>
        <strain evidence="15 16">1_3_50AFAA</strain>
    </source>
</reference>
<gene>
    <name evidence="15" type="ORF">HMPREF9460_00380</name>
</gene>
<dbReference type="HOGENOM" id="CLU_000445_89_3_9"/>
<dbReference type="PANTHER" id="PTHR45453">
    <property type="entry name" value="PHOSPHATE REGULON SENSOR PROTEIN PHOR"/>
    <property type="match status" value="1"/>
</dbReference>
<keyword evidence="11" id="KW-0902">Two-component regulatory system</keyword>
<evidence type="ECO:0000256" key="9">
    <source>
        <dbReference type="ARBA" id="ARBA00022840"/>
    </source>
</evidence>
<comment type="caution">
    <text evidence="15">The sequence shown here is derived from an EMBL/GenBank/DDBJ whole genome shotgun (WGS) entry which is preliminary data.</text>
</comment>
<feature type="transmembrane region" description="Helical" evidence="13">
    <location>
        <begin position="12"/>
        <end position="34"/>
    </location>
</feature>
<dbReference type="RefSeq" id="WP_024723813.1">
    <property type="nucleotide sequence ID" value="NZ_KN174161.1"/>
</dbReference>
<evidence type="ECO:0000256" key="8">
    <source>
        <dbReference type="ARBA" id="ARBA00022777"/>
    </source>
</evidence>
<dbReference type="PATRIC" id="fig|742738.3.peg.398"/>
<dbReference type="AlphaFoldDB" id="A0A096DHY5"/>
<feature type="domain" description="Histidine kinase" evidence="14">
    <location>
        <begin position="159"/>
        <end position="375"/>
    </location>
</feature>
<dbReference type="InterPro" id="IPR003594">
    <property type="entry name" value="HATPase_dom"/>
</dbReference>
<dbReference type="FunFam" id="3.30.565.10:FF:000013">
    <property type="entry name" value="Two-component sensor histidine kinase"/>
    <property type="match status" value="1"/>
</dbReference>
<dbReference type="InterPro" id="IPR036890">
    <property type="entry name" value="HATPase_C_sf"/>
</dbReference>
<keyword evidence="9" id="KW-0067">ATP-binding</keyword>
<dbReference type="CDD" id="cd00075">
    <property type="entry name" value="HATPase"/>
    <property type="match status" value="1"/>
</dbReference>
<evidence type="ECO:0000256" key="13">
    <source>
        <dbReference type="SAM" id="Phobius"/>
    </source>
</evidence>
<dbReference type="InterPro" id="IPR050351">
    <property type="entry name" value="BphY/WalK/GraS-like"/>
</dbReference>
<dbReference type="Pfam" id="PF00512">
    <property type="entry name" value="HisKA"/>
    <property type="match status" value="1"/>
</dbReference>
<dbReference type="InterPro" id="IPR005467">
    <property type="entry name" value="His_kinase_dom"/>
</dbReference>
<keyword evidence="6 13" id="KW-0812">Transmembrane</keyword>
<name>A0A096DHY5_FLAPL</name>
<evidence type="ECO:0000313" key="15">
    <source>
        <dbReference type="EMBL" id="KGF57169.1"/>
    </source>
</evidence>
<dbReference type="PANTHER" id="PTHR45453:SF1">
    <property type="entry name" value="PHOSPHATE REGULON SENSOR PROTEIN PHOR"/>
    <property type="match status" value="1"/>
</dbReference>
<keyword evidence="7" id="KW-0547">Nucleotide-binding</keyword>
<dbReference type="SUPFAM" id="SSF55874">
    <property type="entry name" value="ATPase domain of HSP90 chaperone/DNA topoisomerase II/histidine kinase"/>
    <property type="match status" value="1"/>
</dbReference>
<dbReference type="GO" id="GO:0005524">
    <property type="term" value="F:ATP binding"/>
    <property type="evidence" value="ECO:0007669"/>
    <property type="project" value="UniProtKB-KW"/>
</dbReference>
<evidence type="ECO:0000256" key="1">
    <source>
        <dbReference type="ARBA" id="ARBA00000085"/>
    </source>
</evidence>
<evidence type="ECO:0000256" key="11">
    <source>
        <dbReference type="ARBA" id="ARBA00023012"/>
    </source>
</evidence>
<dbReference type="Gene3D" id="1.10.287.130">
    <property type="match status" value="1"/>
</dbReference>
<keyword evidence="5" id="KW-0808">Transferase</keyword>
<dbReference type="SMART" id="SM00387">
    <property type="entry name" value="HATPase_c"/>
    <property type="match status" value="1"/>
</dbReference>
<evidence type="ECO:0000313" key="16">
    <source>
        <dbReference type="Proteomes" id="UP000029585"/>
    </source>
</evidence>
<keyword evidence="8" id="KW-0418">Kinase</keyword>
<evidence type="ECO:0000256" key="4">
    <source>
        <dbReference type="ARBA" id="ARBA00022553"/>
    </source>
</evidence>
<dbReference type="CDD" id="cd00082">
    <property type="entry name" value="HisKA"/>
    <property type="match status" value="1"/>
</dbReference>
<dbReference type="InterPro" id="IPR036097">
    <property type="entry name" value="HisK_dim/P_sf"/>
</dbReference>
<dbReference type="Proteomes" id="UP000029585">
    <property type="component" value="Unassembled WGS sequence"/>
</dbReference>
<evidence type="ECO:0000256" key="12">
    <source>
        <dbReference type="ARBA" id="ARBA00023136"/>
    </source>
</evidence>
<comment type="catalytic activity">
    <reaction evidence="1">
        <text>ATP + protein L-histidine = ADP + protein N-phospho-L-histidine.</text>
        <dbReference type="EC" id="2.7.13.3"/>
    </reaction>
</comment>
<dbReference type="EMBL" id="ADLO01000012">
    <property type="protein sequence ID" value="KGF57169.1"/>
    <property type="molecule type" value="Genomic_DNA"/>
</dbReference>
<evidence type="ECO:0000259" key="14">
    <source>
        <dbReference type="PROSITE" id="PS50109"/>
    </source>
</evidence>
<keyword evidence="16" id="KW-1185">Reference proteome</keyword>
<evidence type="ECO:0000256" key="5">
    <source>
        <dbReference type="ARBA" id="ARBA00022679"/>
    </source>
</evidence>
<dbReference type="InterPro" id="IPR003661">
    <property type="entry name" value="HisK_dim/P_dom"/>
</dbReference>
<dbReference type="SMART" id="SM00388">
    <property type="entry name" value="HisKA"/>
    <property type="match status" value="1"/>
</dbReference>
<dbReference type="PROSITE" id="PS50109">
    <property type="entry name" value="HIS_KIN"/>
    <property type="match status" value="1"/>
</dbReference>
<comment type="subcellular location">
    <subcellularLocation>
        <location evidence="2">Membrane</location>
    </subcellularLocation>
</comment>
<evidence type="ECO:0000256" key="3">
    <source>
        <dbReference type="ARBA" id="ARBA00012438"/>
    </source>
</evidence>
<dbReference type="GO" id="GO:0016036">
    <property type="term" value="P:cellular response to phosphate starvation"/>
    <property type="evidence" value="ECO:0007669"/>
    <property type="project" value="TreeGrafter"/>
</dbReference>
<dbReference type="Pfam" id="PF02518">
    <property type="entry name" value="HATPase_c"/>
    <property type="match status" value="1"/>
</dbReference>
<keyword evidence="4" id="KW-0597">Phosphoprotein</keyword>